<gene>
    <name evidence="5" type="ORF">OLEA9_A078493</name>
</gene>
<protein>
    <submittedName>
        <fullName evidence="5">Probable aquaporin NIP7-1 isoform X2</fullName>
    </submittedName>
</protein>
<evidence type="ECO:0000313" key="6">
    <source>
        <dbReference type="Proteomes" id="UP000594638"/>
    </source>
</evidence>
<keyword evidence="2" id="KW-0812">Transmembrane</keyword>
<dbReference type="GO" id="GO:0016020">
    <property type="term" value="C:membrane"/>
    <property type="evidence" value="ECO:0007669"/>
    <property type="project" value="UniProtKB-SubCell"/>
</dbReference>
<dbReference type="InterPro" id="IPR023271">
    <property type="entry name" value="Aquaporin-like"/>
</dbReference>
<comment type="subcellular location">
    <subcellularLocation>
        <location evidence="1">Membrane</location>
        <topology evidence="1">Multi-pass membrane protein</topology>
    </subcellularLocation>
</comment>
<dbReference type="Proteomes" id="UP000594638">
    <property type="component" value="Unassembled WGS sequence"/>
</dbReference>
<comment type="caution">
    <text evidence="5">The sequence shown here is derived from an EMBL/GenBank/DDBJ whole genome shotgun (WGS) entry which is preliminary data.</text>
</comment>
<sequence>MSNFSSLWSKTGIVFKRTVPNFFNVINSSKETLIGSTATISQPKNDLENGDSMLNNTFINWLQNIDKSLVHKVLADVGDIHANVLHLRYHSNSAVNSSGRAISGAHVNPAVTIAFATIPLHILAQIVGSAIATYIARVVYGIRSEIVMTKPLQGCTATF</sequence>
<accession>A0A8S0SNY1</accession>
<keyword evidence="6" id="KW-1185">Reference proteome</keyword>
<dbReference type="OrthoDB" id="3222at2759"/>
<evidence type="ECO:0000256" key="1">
    <source>
        <dbReference type="ARBA" id="ARBA00004141"/>
    </source>
</evidence>
<dbReference type="InterPro" id="IPR022357">
    <property type="entry name" value="MIP_CS"/>
</dbReference>
<dbReference type="PROSITE" id="PS00221">
    <property type="entry name" value="MIP"/>
    <property type="match status" value="1"/>
</dbReference>
<dbReference type="Gene3D" id="1.20.1080.10">
    <property type="entry name" value="Glycerol uptake facilitator protein"/>
    <property type="match status" value="1"/>
</dbReference>
<organism evidence="5 6">
    <name type="scientific">Olea europaea subsp. europaea</name>
    <dbReference type="NCBI Taxonomy" id="158383"/>
    <lineage>
        <taxon>Eukaryota</taxon>
        <taxon>Viridiplantae</taxon>
        <taxon>Streptophyta</taxon>
        <taxon>Embryophyta</taxon>
        <taxon>Tracheophyta</taxon>
        <taxon>Spermatophyta</taxon>
        <taxon>Magnoliopsida</taxon>
        <taxon>eudicotyledons</taxon>
        <taxon>Gunneridae</taxon>
        <taxon>Pentapetalae</taxon>
        <taxon>asterids</taxon>
        <taxon>lamiids</taxon>
        <taxon>Lamiales</taxon>
        <taxon>Oleaceae</taxon>
        <taxon>Oleeae</taxon>
        <taxon>Olea</taxon>
    </lineage>
</organism>
<dbReference type="AlphaFoldDB" id="A0A8S0SNY1"/>
<evidence type="ECO:0000256" key="2">
    <source>
        <dbReference type="ARBA" id="ARBA00022692"/>
    </source>
</evidence>
<evidence type="ECO:0000313" key="5">
    <source>
        <dbReference type="EMBL" id="CAA2994694.1"/>
    </source>
</evidence>
<dbReference type="Gramene" id="OE9A078493T1">
    <property type="protein sequence ID" value="OE9A078493C1"/>
    <property type="gene ID" value="OE9A078493"/>
</dbReference>
<evidence type="ECO:0000256" key="3">
    <source>
        <dbReference type="ARBA" id="ARBA00022989"/>
    </source>
</evidence>
<name>A0A8S0SNY1_OLEEU</name>
<dbReference type="EMBL" id="CACTIH010005479">
    <property type="protein sequence ID" value="CAA2994694.1"/>
    <property type="molecule type" value="Genomic_DNA"/>
</dbReference>
<keyword evidence="3" id="KW-1133">Transmembrane helix</keyword>
<keyword evidence="4" id="KW-0472">Membrane</keyword>
<evidence type="ECO:0000256" key="4">
    <source>
        <dbReference type="ARBA" id="ARBA00023136"/>
    </source>
</evidence>
<reference evidence="5 6" key="1">
    <citation type="submission" date="2019-12" db="EMBL/GenBank/DDBJ databases">
        <authorList>
            <person name="Alioto T."/>
            <person name="Alioto T."/>
            <person name="Gomez Garrido J."/>
        </authorList>
    </citation>
    <scope>NUCLEOTIDE SEQUENCE [LARGE SCALE GENOMIC DNA]</scope>
</reference>
<dbReference type="SUPFAM" id="SSF81338">
    <property type="entry name" value="Aquaporin-like"/>
    <property type="match status" value="1"/>
</dbReference>
<proteinExistence type="predicted"/>